<dbReference type="PANTHER" id="PTHR43792">
    <property type="entry name" value="GNAT FAMILY, PUTATIVE (AFU_ORTHOLOGUE AFUA_3G00765)-RELATED-RELATED"/>
    <property type="match status" value="1"/>
</dbReference>
<feature type="domain" description="N-acetyltransferase" evidence="1">
    <location>
        <begin position="16"/>
        <end position="176"/>
    </location>
</feature>
<evidence type="ECO:0000313" key="2">
    <source>
        <dbReference type="EMBL" id="SIO47900.1"/>
    </source>
</evidence>
<dbReference type="RefSeq" id="WP_074267097.1">
    <property type="nucleotide sequence ID" value="NZ_FSRM01000002.1"/>
</dbReference>
<name>A0A1N6JUB2_9BURK</name>
<protein>
    <submittedName>
        <fullName evidence="2">Ribosomal-protein-alanine N-acetyltransferase</fullName>
    </submittedName>
</protein>
<dbReference type="SUPFAM" id="SSF55729">
    <property type="entry name" value="Acyl-CoA N-acyltransferases (Nat)"/>
    <property type="match status" value="1"/>
</dbReference>
<dbReference type="GO" id="GO:0008999">
    <property type="term" value="F:protein-N-terminal-alanine acetyltransferase activity"/>
    <property type="evidence" value="ECO:0007669"/>
    <property type="project" value="TreeGrafter"/>
</dbReference>
<dbReference type="PROSITE" id="PS51186">
    <property type="entry name" value="GNAT"/>
    <property type="match status" value="1"/>
</dbReference>
<dbReference type="Gene3D" id="3.40.630.30">
    <property type="match status" value="1"/>
</dbReference>
<dbReference type="Pfam" id="PF13302">
    <property type="entry name" value="Acetyltransf_3"/>
    <property type="match status" value="1"/>
</dbReference>
<dbReference type="InterPro" id="IPR016181">
    <property type="entry name" value="Acyl_CoA_acyltransferase"/>
</dbReference>
<accession>A0A1N6JUB2</accession>
<proteinExistence type="predicted"/>
<dbReference type="InterPro" id="IPR051531">
    <property type="entry name" value="N-acetyltransferase"/>
</dbReference>
<evidence type="ECO:0000313" key="3">
    <source>
        <dbReference type="Proteomes" id="UP000184693"/>
    </source>
</evidence>
<organism evidence="2 3">
    <name type="scientific">Paraburkholderia phenazinium</name>
    <dbReference type="NCBI Taxonomy" id="60549"/>
    <lineage>
        <taxon>Bacteria</taxon>
        <taxon>Pseudomonadati</taxon>
        <taxon>Pseudomonadota</taxon>
        <taxon>Betaproteobacteria</taxon>
        <taxon>Burkholderiales</taxon>
        <taxon>Burkholderiaceae</taxon>
        <taxon>Paraburkholderia</taxon>
    </lineage>
</organism>
<dbReference type="PANTHER" id="PTHR43792:SF9">
    <property type="entry name" value="RIBOSOMAL-PROTEIN-ALANINE ACETYLTRANSFERASE"/>
    <property type="match status" value="1"/>
</dbReference>
<keyword evidence="2" id="KW-0808">Transferase</keyword>
<evidence type="ECO:0000259" key="1">
    <source>
        <dbReference type="PROSITE" id="PS51186"/>
    </source>
</evidence>
<sequence>MTAPFPNLHLPATARLQLRPLDVSDAQRIFEIWSDPEVMRFYDVAPLTRFEQAEHVVARLMQDTAEQTGIRWAIVSTNDGCVIGTCGFRLNFAFRSASLGFELERRYWRQGLMREALDAAITYAYDQLAMNRVQATTDLDNHASAGLLASLGFVEEGVMRQWGYWKDAFHDVRLLSLIKSDRRECCQSAQTSTNGR</sequence>
<dbReference type="OrthoDB" id="9801656at2"/>
<dbReference type="AlphaFoldDB" id="A0A1N6JUB2"/>
<dbReference type="InterPro" id="IPR000182">
    <property type="entry name" value="GNAT_dom"/>
</dbReference>
<dbReference type="GO" id="GO:0005737">
    <property type="term" value="C:cytoplasm"/>
    <property type="evidence" value="ECO:0007669"/>
    <property type="project" value="TreeGrafter"/>
</dbReference>
<dbReference type="Proteomes" id="UP000184693">
    <property type="component" value="Unassembled WGS sequence"/>
</dbReference>
<gene>
    <name evidence="2" type="ORF">SAMN05444168_5073</name>
</gene>
<dbReference type="EMBL" id="FSRM01000002">
    <property type="protein sequence ID" value="SIO47900.1"/>
    <property type="molecule type" value="Genomic_DNA"/>
</dbReference>
<reference evidence="2 3" key="1">
    <citation type="submission" date="2016-11" db="EMBL/GenBank/DDBJ databases">
        <authorList>
            <person name="Jaros S."/>
            <person name="Januszkiewicz K."/>
            <person name="Wedrychowicz H."/>
        </authorList>
    </citation>
    <scope>NUCLEOTIDE SEQUENCE [LARGE SCALE GENOMIC DNA]</scope>
    <source>
        <strain evidence="2 3">GAS86</strain>
    </source>
</reference>